<accession>A0A0F9KJA2</accession>
<proteinExistence type="predicted"/>
<name>A0A0F9KJA2_9ZZZZ</name>
<sequence length="67" mass="7603">MKDKIQRMRLALALSGIMVNDTAAEIIVRVVDVLDEKGDNFSVKDGAEIENKVIRKFTKKKLITEKQ</sequence>
<comment type="caution">
    <text evidence="1">The sequence shown here is derived from an EMBL/GenBank/DDBJ whole genome shotgun (WGS) entry which is preliminary data.</text>
</comment>
<gene>
    <name evidence="1" type="ORF">LCGC14_1696440</name>
</gene>
<dbReference type="EMBL" id="LAZR01014915">
    <property type="protein sequence ID" value="KKM15405.1"/>
    <property type="molecule type" value="Genomic_DNA"/>
</dbReference>
<reference evidence="1" key="1">
    <citation type="journal article" date="2015" name="Nature">
        <title>Complex archaea that bridge the gap between prokaryotes and eukaryotes.</title>
        <authorList>
            <person name="Spang A."/>
            <person name="Saw J.H."/>
            <person name="Jorgensen S.L."/>
            <person name="Zaremba-Niedzwiedzka K."/>
            <person name="Martijn J."/>
            <person name="Lind A.E."/>
            <person name="van Eijk R."/>
            <person name="Schleper C."/>
            <person name="Guy L."/>
            <person name="Ettema T.J."/>
        </authorList>
    </citation>
    <scope>NUCLEOTIDE SEQUENCE</scope>
</reference>
<organism evidence="1">
    <name type="scientific">marine sediment metagenome</name>
    <dbReference type="NCBI Taxonomy" id="412755"/>
    <lineage>
        <taxon>unclassified sequences</taxon>
        <taxon>metagenomes</taxon>
        <taxon>ecological metagenomes</taxon>
    </lineage>
</organism>
<evidence type="ECO:0000313" key="1">
    <source>
        <dbReference type="EMBL" id="KKM15405.1"/>
    </source>
</evidence>
<dbReference type="AlphaFoldDB" id="A0A0F9KJA2"/>
<protein>
    <submittedName>
        <fullName evidence="1">Uncharacterized protein</fullName>
    </submittedName>
</protein>